<dbReference type="EMBL" id="CABVMM010000001">
    <property type="protein sequence ID" value="VVU99036.1"/>
    <property type="molecule type" value="Genomic_DNA"/>
</dbReference>
<comment type="caution">
    <text evidence="1">The sequence shown here is derived from an EMBL/GenBank/DDBJ whole genome shotgun (WGS) entry which is preliminary data.</text>
</comment>
<protein>
    <submittedName>
        <fullName evidence="1">Uncharacterized protein</fullName>
    </submittedName>
</protein>
<name>A0AC61Y3J6_9FLAO</name>
<accession>A0AC61Y3J6</accession>
<evidence type="ECO:0000313" key="1">
    <source>
        <dbReference type="EMBL" id="VVU99036.1"/>
    </source>
</evidence>
<sequence length="135" mass="16012">MTLDLTQIGKMLLIFIFFIFQSCSNKNINEDNIQGVYIGNFQNNIDTLKITENNEYVRTIYSKDSTLIFKNLSEWEISEGELILKDFLLNNNKIEKNKKYLNIDLITVYFPIESSLGKFRLIENYDQNLFYKKIK</sequence>
<organism evidence="1 2">
    <name type="scientific">Mesonia oceanica</name>
    <dbReference type="NCBI Taxonomy" id="2687242"/>
    <lineage>
        <taxon>Bacteria</taxon>
        <taxon>Pseudomonadati</taxon>
        <taxon>Bacteroidota</taxon>
        <taxon>Flavobacteriia</taxon>
        <taxon>Flavobacteriales</taxon>
        <taxon>Flavobacteriaceae</taxon>
        <taxon>Mesonia</taxon>
    </lineage>
</organism>
<evidence type="ECO:0000313" key="2">
    <source>
        <dbReference type="Proteomes" id="UP000356253"/>
    </source>
</evidence>
<proteinExistence type="predicted"/>
<dbReference type="Proteomes" id="UP000356253">
    <property type="component" value="Unassembled WGS sequence"/>
</dbReference>
<reference evidence="1" key="1">
    <citation type="submission" date="2019-09" db="EMBL/GenBank/DDBJ databases">
        <authorList>
            <person name="Rodrigo-Torres L."/>
            <person name="Arahal R. D."/>
            <person name="Lucena T."/>
        </authorList>
    </citation>
    <scope>NUCLEOTIDE SEQUENCE</scope>
    <source>
        <strain evidence="1">ISS653</strain>
    </source>
</reference>
<keyword evidence="2" id="KW-1185">Reference proteome</keyword>
<gene>
    <name evidence="1" type="ORF">FVB9532_00286</name>
</gene>